<dbReference type="InterPro" id="IPR052929">
    <property type="entry name" value="RNase_H-like_EbsB-rel"/>
</dbReference>
<evidence type="ECO:0000259" key="1">
    <source>
        <dbReference type="Pfam" id="PF13456"/>
    </source>
</evidence>
<proteinExistence type="predicted"/>
<dbReference type="Pfam" id="PF13456">
    <property type="entry name" value="RVT_3"/>
    <property type="match status" value="1"/>
</dbReference>
<feature type="domain" description="RNase H type-1" evidence="1">
    <location>
        <begin position="144"/>
        <end position="266"/>
    </location>
</feature>
<reference evidence="2 3" key="1">
    <citation type="submission" date="2024-01" db="EMBL/GenBank/DDBJ databases">
        <title>A telomere-to-telomere, gap-free genome of sweet tea (Lithocarpus litseifolius).</title>
        <authorList>
            <person name="Zhou J."/>
        </authorList>
    </citation>
    <scope>NUCLEOTIDE SEQUENCE [LARGE SCALE GENOMIC DNA]</scope>
    <source>
        <strain evidence="2">Zhou-2022a</strain>
        <tissue evidence="2">Leaf</tissue>
    </source>
</reference>
<sequence length="292" mass="32490">MLACPRRLKTKSCGLGFPKRTNNLQGLEQNPPLQKAAFRGQCPSKVLFALGQGWDWLGHVRHCMIPARFLLPTPKCKARLYHYSSGRGVPFKAACLRPNVQEIEGQVKRMVREFWDANTQEQQRSMRRPPVRWSPPPAGTYKANFDAAIFEELQCVGLGVVFRDHSGQVIAALSQRIGLSRTVELAEALAARRAVEFAKELSLFDIILEGDCLRVVQALSASGGCNTLYGHVVNETKRLGAGLRHCSYQHVCREGNKLAHGLARRAVSSADIDVWVEDLPEDLDVVFQSDLS</sequence>
<evidence type="ECO:0000313" key="2">
    <source>
        <dbReference type="EMBL" id="KAL0008216.1"/>
    </source>
</evidence>
<name>A0AAW2DCU5_9ROSI</name>
<gene>
    <name evidence="2" type="ORF">SO802_009718</name>
</gene>
<dbReference type="GO" id="GO:0003676">
    <property type="term" value="F:nucleic acid binding"/>
    <property type="evidence" value="ECO:0007669"/>
    <property type="project" value="InterPro"/>
</dbReference>
<dbReference type="CDD" id="cd06222">
    <property type="entry name" value="RNase_H_like"/>
    <property type="match status" value="1"/>
</dbReference>
<protein>
    <recommendedName>
        <fullName evidence="1">RNase H type-1 domain-containing protein</fullName>
    </recommendedName>
</protein>
<dbReference type="InterPro" id="IPR036397">
    <property type="entry name" value="RNaseH_sf"/>
</dbReference>
<dbReference type="PANTHER" id="PTHR47074">
    <property type="entry name" value="BNAC02G40300D PROTEIN"/>
    <property type="match status" value="1"/>
</dbReference>
<dbReference type="InterPro" id="IPR044730">
    <property type="entry name" value="RNase_H-like_dom_plant"/>
</dbReference>
<dbReference type="SUPFAM" id="SSF53098">
    <property type="entry name" value="Ribonuclease H-like"/>
    <property type="match status" value="1"/>
</dbReference>
<organism evidence="2 3">
    <name type="scientific">Lithocarpus litseifolius</name>
    <dbReference type="NCBI Taxonomy" id="425828"/>
    <lineage>
        <taxon>Eukaryota</taxon>
        <taxon>Viridiplantae</taxon>
        <taxon>Streptophyta</taxon>
        <taxon>Embryophyta</taxon>
        <taxon>Tracheophyta</taxon>
        <taxon>Spermatophyta</taxon>
        <taxon>Magnoliopsida</taxon>
        <taxon>eudicotyledons</taxon>
        <taxon>Gunneridae</taxon>
        <taxon>Pentapetalae</taxon>
        <taxon>rosids</taxon>
        <taxon>fabids</taxon>
        <taxon>Fagales</taxon>
        <taxon>Fagaceae</taxon>
        <taxon>Lithocarpus</taxon>
    </lineage>
</organism>
<dbReference type="InterPro" id="IPR002156">
    <property type="entry name" value="RNaseH_domain"/>
</dbReference>
<keyword evidence="3" id="KW-1185">Reference proteome</keyword>
<dbReference type="PANTHER" id="PTHR47074:SF48">
    <property type="entry name" value="POLYNUCLEOTIDYL TRANSFERASE, RIBONUCLEASE H-LIKE SUPERFAMILY PROTEIN"/>
    <property type="match status" value="1"/>
</dbReference>
<accession>A0AAW2DCU5</accession>
<dbReference type="InterPro" id="IPR012337">
    <property type="entry name" value="RNaseH-like_sf"/>
</dbReference>
<dbReference type="GO" id="GO:0004523">
    <property type="term" value="F:RNA-DNA hybrid ribonuclease activity"/>
    <property type="evidence" value="ECO:0007669"/>
    <property type="project" value="InterPro"/>
</dbReference>
<dbReference type="Proteomes" id="UP001459277">
    <property type="component" value="Unassembled WGS sequence"/>
</dbReference>
<dbReference type="AlphaFoldDB" id="A0AAW2DCU5"/>
<dbReference type="EMBL" id="JAZDWU010000003">
    <property type="protein sequence ID" value="KAL0008216.1"/>
    <property type="molecule type" value="Genomic_DNA"/>
</dbReference>
<dbReference type="Gene3D" id="3.30.420.10">
    <property type="entry name" value="Ribonuclease H-like superfamily/Ribonuclease H"/>
    <property type="match status" value="1"/>
</dbReference>
<comment type="caution">
    <text evidence="2">The sequence shown here is derived from an EMBL/GenBank/DDBJ whole genome shotgun (WGS) entry which is preliminary data.</text>
</comment>
<evidence type="ECO:0000313" key="3">
    <source>
        <dbReference type="Proteomes" id="UP001459277"/>
    </source>
</evidence>